<evidence type="ECO:0000256" key="1">
    <source>
        <dbReference type="ARBA" id="ARBA00004651"/>
    </source>
</evidence>
<evidence type="ECO:0000256" key="2">
    <source>
        <dbReference type="ARBA" id="ARBA00022448"/>
    </source>
</evidence>
<keyword evidence="3" id="KW-1003">Cell membrane</keyword>
<evidence type="ECO:0000313" key="10">
    <source>
        <dbReference type="Proteomes" id="UP000183263"/>
    </source>
</evidence>
<evidence type="ECO:0000313" key="9">
    <source>
        <dbReference type="EMBL" id="SDJ23332.1"/>
    </source>
</evidence>
<dbReference type="SUPFAM" id="SSF161098">
    <property type="entry name" value="MetI-like"/>
    <property type="match status" value="1"/>
</dbReference>
<keyword evidence="4 8" id="KW-0812">Transmembrane</keyword>
<comment type="similarity">
    <text evidence="8">Belongs to the binding-protein-dependent transport system permease family.</text>
</comment>
<dbReference type="PANTHER" id="PTHR30614">
    <property type="entry name" value="MEMBRANE COMPONENT OF AMINO ACID ABC TRANSPORTER"/>
    <property type="match status" value="1"/>
</dbReference>
<dbReference type="EMBL" id="FNDN01000019">
    <property type="protein sequence ID" value="SDJ23332.1"/>
    <property type="molecule type" value="Genomic_DNA"/>
</dbReference>
<keyword evidence="6 8" id="KW-1133">Transmembrane helix</keyword>
<reference evidence="9 10" key="1">
    <citation type="submission" date="2016-10" db="EMBL/GenBank/DDBJ databases">
        <authorList>
            <person name="de Groot N.N."/>
        </authorList>
    </citation>
    <scope>NUCLEOTIDE SEQUENCE [LARGE SCALE GENOMIC DNA]</scope>
    <source>
        <strain evidence="9 10">DSM 44892</strain>
    </source>
</reference>
<feature type="transmembrane region" description="Helical" evidence="8">
    <location>
        <begin position="20"/>
        <end position="45"/>
    </location>
</feature>
<dbReference type="OrthoDB" id="9814902at2"/>
<dbReference type="AlphaFoldDB" id="A0A1G8S2H5"/>
<keyword evidence="10" id="KW-1185">Reference proteome</keyword>
<protein>
    <submittedName>
        <fullName evidence="9">Polar amino acid transport system permease protein</fullName>
    </submittedName>
</protein>
<sequence>MTVQWSWERAFDALPVLLDGFKITLLATVLAFIIGAVLGLVIAIIRRTFPRWISLPVRAAAEFIRLTPVVVQLLFVYYLFTDFSALQIGVVVLGVHYSTYMAEVYRAGIEAVPKGQWEAARALSLPPGRTWRAVILPQAIRRVVPALGNCAISLFKDTPFLFAITVVELVTAAQQFGARNFQYLEPLTLAGVIFLIASYPTSVLVRRLEKRLAYY</sequence>
<keyword evidence="2 8" id="KW-0813">Transport</keyword>
<evidence type="ECO:0000256" key="6">
    <source>
        <dbReference type="ARBA" id="ARBA00022989"/>
    </source>
</evidence>
<accession>A0A1G8S2H5</accession>
<dbReference type="Proteomes" id="UP000183263">
    <property type="component" value="Unassembled WGS sequence"/>
</dbReference>
<dbReference type="GO" id="GO:0022857">
    <property type="term" value="F:transmembrane transporter activity"/>
    <property type="evidence" value="ECO:0007669"/>
    <property type="project" value="InterPro"/>
</dbReference>
<dbReference type="RefSeq" id="WP_072740390.1">
    <property type="nucleotide sequence ID" value="NZ_CP048813.1"/>
</dbReference>
<dbReference type="InterPro" id="IPR014341">
    <property type="entry name" value="Ectoine_EhuD"/>
</dbReference>
<keyword evidence="7 8" id="KW-0472">Membrane</keyword>
<dbReference type="CDD" id="cd06261">
    <property type="entry name" value="TM_PBP2"/>
    <property type="match status" value="1"/>
</dbReference>
<dbReference type="Pfam" id="PF00528">
    <property type="entry name" value="BPD_transp_1"/>
    <property type="match status" value="1"/>
</dbReference>
<evidence type="ECO:0000256" key="8">
    <source>
        <dbReference type="RuleBase" id="RU363032"/>
    </source>
</evidence>
<dbReference type="InterPro" id="IPR035906">
    <property type="entry name" value="MetI-like_sf"/>
</dbReference>
<dbReference type="NCBIfam" id="TIGR03003">
    <property type="entry name" value="ectoine_ehuD"/>
    <property type="match status" value="1"/>
</dbReference>
<dbReference type="PANTHER" id="PTHR30614:SF0">
    <property type="entry name" value="L-CYSTINE TRANSPORT SYSTEM PERMEASE PROTEIN TCYL"/>
    <property type="match status" value="1"/>
</dbReference>
<proteinExistence type="inferred from homology"/>
<organism evidence="9 10">
    <name type="scientific">Rhodococcus triatomae</name>
    <dbReference type="NCBI Taxonomy" id="300028"/>
    <lineage>
        <taxon>Bacteria</taxon>
        <taxon>Bacillati</taxon>
        <taxon>Actinomycetota</taxon>
        <taxon>Actinomycetes</taxon>
        <taxon>Mycobacteriales</taxon>
        <taxon>Nocardiaceae</taxon>
        <taxon>Rhodococcus</taxon>
    </lineage>
</organism>
<dbReference type="InterPro" id="IPR000515">
    <property type="entry name" value="MetI-like"/>
</dbReference>
<dbReference type="NCBIfam" id="TIGR01726">
    <property type="entry name" value="HEQRo_perm_3TM"/>
    <property type="match status" value="1"/>
</dbReference>
<dbReference type="InterPro" id="IPR010065">
    <property type="entry name" value="AA_ABC_transptr_permease_3TM"/>
</dbReference>
<dbReference type="Gene3D" id="1.10.3720.10">
    <property type="entry name" value="MetI-like"/>
    <property type="match status" value="1"/>
</dbReference>
<dbReference type="PROSITE" id="PS50928">
    <property type="entry name" value="ABC_TM1"/>
    <property type="match status" value="1"/>
</dbReference>
<gene>
    <name evidence="9" type="ORF">SAMN05444695_11967</name>
</gene>
<name>A0A1G8S2H5_9NOCA</name>
<dbReference type="GO" id="GO:0006865">
    <property type="term" value="P:amino acid transport"/>
    <property type="evidence" value="ECO:0007669"/>
    <property type="project" value="UniProtKB-KW"/>
</dbReference>
<evidence type="ECO:0000256" key="5">
    <source>
        <dbReference type="ARBA" id="ARBA00022970"/>
    </source>
</evidence>
<dbReference type="InterPro" id="IPR043429">
    <property type="entry name" value="ArtM/GltK/GlnP/TcyL/YhdX-like"/>
</dbReference>
<evidence type="ECO:0000256" key="4">
    <source>
        <dbReference type="ARBA" id="ARBA00022692"/>
    </source>
</evidence>
<dbReference type="GO" id="GO:0043190">
    <property type="term" value="C:ATP-binding cassette (ABC) transporter complex"/>
    <property type="evidence" value="ECO:0007669"/>
    <property type="project" value="InterPro"/>
</dbReference>
<keyword evidence="5" id="KW-0029">Amino-acid transport</keyword>
<comment type="subcellular location">
    <subcellularLocation>
        <location evidence="1 8">Cell membrane</location>
        <topology evidence="1 8">Multi-pass membrane protein</topology>
    </subcellularLocation>
</comment>
<evidence type="ECO:0000256" key="3">
    <source>
        <dbReference type="ARBA" id="ARBA00022475"/>
    </source>
</evidence>
<evidence type="ECO:0000256" key="7">
    <source>
        <dbReference type="ARBA" id="ARBA00023136"/>
    </source>
</evidence>
<feature type="transmembrane region" description="Helical" evidence="8">
    <location>
        <begin position="187"/>
        <end position="205"/>
    </location>
</feature>